<dbReference type="GeneID" id="93518625"/>
<organism evidence="4 5">
    <name type="scientific">Providencia stuartii (strain MRSN 2154)</name>
    <dbReference type="NCBI Taxonomy" id="1157951"/>
    <lineage>
        <taxon>Bacteria</taxon>
        <taxon>Pseudomonadati</taxon>
        <taxon>Pseudomonadota</taxon>
        <taxon>Gammaproteobacteria</taxon>
        <taxon>Enterobacterales</taxon>
        <taxon>Morganellaceae</taxon>
        <taxon>Providencia</taxon>
    </lineage>
</organism>
<dbReference type="EMBL" id="CP003488">
    <property type="protein sequence ID" value="AFH92528.1"/>
    <property type="molecule type" value="Genomic_DNA"/>
</dbReference>
<dbReference type="PROSITE" id="PS50088">
    <property type="entry name" value="ANK_REPEAT"/>
    <property type="match status" value="2"/>
</dbReference>
<proteinExistence type="predicted"/>
<dbReference type="OrthoDB" id="5913909at2"/>
<dbReference type="KEGG" id="psi:S70_03195"/>
<dbReference type="Pfam" id="PF12796">
    <property type="entry name" value="Ank_2"/>
    <property type="match status" value="1"/>
</dbReference>
<evidence type="ECO:0000256" key="1">
    <source>
        <dbReference type="ARBA" id="ARBA00022737"/>
    </source>
</evidence>
<dbReference type="PROSITE" id="PS50297">
    <property type="entry name" value="ANK_REP_REGION"/>
    <property type="match status" value="2"/>
</dbReference>
<name>A0A140NIQ8_PROSM</name>
<dbReference type="SMART" id="SM00248">
    <property type="entry name" value="ANK"/>
    <property type="match status" value="3"/>
</dbReference>
<dbReference type="InterPro" id="IPR029058">
    <property type="entry name" value="AB_hydrolase_fold"/>
</dbReference>
<dbReference type="Gene3D" id="1.25.40.20">
    <property type="entry name" value="Ankyrin repeat-containing domain"/>
    <property type="match status" value="1"/>
</dbReference>
<dbReference type="InterPro" id="IPR036770">
    <property type="entry name" value="Ankyrin_rpt-contain_sf"/>
</dbReference>
<dbReference type="GO" id="GO:0085020">
    <property type="term" value="P:protein K6-linked ubiquitination"/>
    <property type="evidence" value="ECO:0007669"/>
    <property type="project" value="TreeGrafter"/>
</dbReference>
<reference evidence="4 5" key="1">
    <citation type="journal article" date="2012" name="J. Bacteriol.">
        <title>Complete Genome Sequence of Providencia stuartii Clinical Isolate MRSN 2154.</title>
        <authorList>
            <person name="Clifford R.J."/>
            <person name="Hang J."/>
            <person name="Riley M.C."/>
            <person name="Onmus-Leone F."/>
            <person name="Kuschner R.A."/>
            <person name="Lesho E.P."/>
            <person name="Waterman P.E."/>
        </authorList>
    </citation>
    <scope>NUCLEOTIDE SEQUENCE [LARGE SCALE GENOMIC DNA]</scope>
    <source>
        <strain evidence="4 5">MRSN 2154</strain>
    </source>
</reference>
<keyword evidence="2 3" id="KW-0040">ANK repeat</keyword>
<dbReference type="RefSeq" id="WP_014656342.1">
    <property type="nucleotide sequence ID" value="NC_017731.1"/>
</dbReference>
<dbReference type="AlphaFoldDB" id="A0A140NIQ8"/>
<evidence type="ECO:0000256" key="3">
    <source>
        <dbReference type="PROSITE-ProRule" id="PRU00023"/>
    </source>
</evidence>
<dbReference type="GO" id="GO:0004842">
    <property type="term" value="F:ubiquitin-protein transferase activity"/>
    <property type="evidence" value="ECO:0007669"/>
    <property type="project" value="TreeGrafter"/>
</dbReference>
<dbReference type="SUPFAM" id="SSF48403">
    <property type="entry name" value="Ankyrin repeat"/>
    <property type="match status" value="1"/>
</dbReference>
<dbReference type="InterPro" id="IPR002110">
    <property type="entry name" value="Ankyrin_rpt"/>
</dbReference>
<sequence length="485" mass="54792">MSSINQSIQTNSLNEISLIKESINIYQRKSGVLALCSEQNQWTQTLSPKQLLGPHAQSHDYLIGLIAYGVYLKDWKNLHGVERLNALQLKEIGIDPSLLRDKSTGFEANICRFNDLYIISFAGSDELVDFYADLRQGLGYFEPQYFQAVNLTNILHRVSKGNMICIGHSLGGGLATFAALASQTPCIAFSSAGVSANTIKQIGMDYDTAKQVAKDGLVRFYVVRYDWLDLLQSVMPFPPALGNKIVLDYYKGEKTWRDWLPHRLLTRNFIAHTMPKILKMMCHFTPWVNKQAMVNDDFNTQLEEFSCNFALSHDSTLADWQNSCENSIKQGNVTEFSTLLSMRNKPANFNELLGYAVRSTDPRFMKILLSSAYTDEIRKTSLPQNRTYLHLAAQSGRLEQLEVLLAEGVEINAVDDLGNTSLHDALGSHALSVAEFLLSQGADWRIKNYQGYDCRDVLVNHMIKVDMLSAQGKRMREKLQMIMMQ</sequence>
<gene>
    <name evidence="4" type="ordered locus">S70_03195</name>
</gene>
<feature type="repeat" description="ANK" evidence="3">
    <location>
        <begin position="384"/>
        <end position="416"/>
    </location>
</feature>
<protein>
    <submittedName>
        <fullName evidence="4">Phospholipase A(1)</fullName>
    </submittedName>
</protein>
<evidence type="ECO:0000313" key="4">
    <source>
        <dbReference type="EMBL" id="AFH92528.1"/>
    </source>
</evidence>
<dbReference type="Proteomes" id="UP000005012">
    <property type="component" value="Chromosome"/>
</dbReference>
<dbReference type="HOGENOM" id="CLU_567262_0_0_6"/>
<keyword evidence="1" id="KW-0677">Repeat</keyword>
<feature type="repeat" description="ANK" evidence="3">
    <location>
        <begin position="417"/>
        <end position="449"/>
    </location>
</feature>
<reference evidence="5" key="2">
    <citation type="submission" date="2012-04" db="EMBL/GenBank/DDBJ databases">
        <title>Complete genome sequence of Providencia stuartii clinical isolate MRSN 2154.</title>
        <authorList>
            <person name="Clifford R.J."/>
            <person name="Hang J."/>
            <person name="Riley M.C."/>
            <person name="Onmus-Leone F."/>
            <person name="Kuschner R.A."/>
            <person name="Lesho E.P."/>
            <person name="Waterman P.E."/>
        </authorList>
    </citation>
    <scope>NUCLEOTIDE SEQUENCE [LARGE SCALE GENOMIC DNA]</scope>
    <source>
        <strain evidence="5">MRSN 2154</strain>
    </source>
</reference>
<dbReference type="PATRIC" id="fig|1157951.4.peg.635"/>
<dbReference type="PANTHER" id="PTHR24171:SF8">
    <property type="entry name" value="BRCA1-ASSOCIATED RING DOMAIN PROTEIN 1"/>
    <property type="match status" value="1"/>
</dbReference>
<evidence type="ECO:0000313" key="5">
    <source>
        <dbReference type="Proteomes" id="UP000005012"/>
    </source>
</evidence>
<dbReference type="PANTHER" id="PTHR24171">
    <property type="entry name" value="ANKYRIN REPEAT DOMAIN-CONTAINING PROTEIN 39-RELATED"/>
    <property type="match status" value="1"/>
</dbReference>
<evidence type="ECO:0000256" key="2">
    <source>
        <dbReference type="ARBA" id="ARBA00023043"/>
    </source>
</evidence>
<accession>A0A140NIQ8</accession>
<dbReference type="SUPFAM" id="SSF53474">
    <property type="entry name" value="alpha/beta-Hydrolases"/>
    <property type="match status" value="1"/>
</dbReference>
<dbReference type="Pfam" id="PF26363">
    <property type="entry name" value="Phospholipase-like"/>
    <property type="match status" value="1"/>
</dbReference>